<feature type="compositionally biased region" description="Low complexity" evidence="1">
    <location>
        <begin position="72"/>
        <end position="88"/>
    </location>
</feature>
<sequence>MYMPVCVYAWISNDQGQPLRTTNGGKSTQYQNHHQIMQLLFTVLFILGLAFQSFVDACSRKSPRPVVDHSKSTTAATVSSSSSSSTTTFKPVPPNRFNCTEEQISSTSCLNGGVCFSMMLGGSKASACK</sequence>
<protein>
    <submittedName>
        <fullName evidence="3">Uncharacterized protein</fullName>
    </submittedName>
</protein>
<organism evidence="3 4">
    <name type="scientific">Octopus vulgaris</name>
    <name type="common">Common octopus</name>
    <dbReference type="NCBI Taxonomy" id="6645"/>
    <lineage>
        <taxon>Eukaryota</taxon>
        <taxon>Metazoa</taxon>
        <taxon>Spiralia</taxon>
        <taxon>Lophotrochozoa</taxon>
        <taxon>Mollusca</taxon>
        <taxon>Cephalopoda</taxon>
        <taxon>Coleoidea</taxon>
        <taxon>Octopodiformes</taxon>
        <taxon>Octopoda</taxon>
        <taxon>Incirrata</taxon>
        <taxon>Octopodidae</taxon>
        <taxon>Octopus</taxon>
    </lineage>
</organism>
<keyword evidence="2" id="KW-0812">Transmembrane</keyword>
<feature type="region of interest" description="Disordered" evidence="1">
    <location>
        <begin position="61"/>
        <end position="92"/>
    </location>
</feature>
<keyword evidence="4" id="KW-1185">Reference proteome</keyword>
<evidence type="ECO:0000256" key="1">
    <source>
        <dbReference type="SAM" id="MobiDB-lite"/>
    </source>
</evidence>
<keyword evidence="2" id="KW-1133">Transmembrane helix</keyword>
<reference evidence="3" key="1">
    <citation type="submission" date="2023-08" db="EMBL/GenBank/DDBJ databases">
        <authorList>
            <person name="Alioto T."/>
            <person name="Alioto T."/>
            <person name="Gomez Garrido J."/>
        </authorList>
    </citation>
    <scope>NUCLEOTIDE SEQUENCE</scope>
</reference>
<feature type="transmembrane region" description="Helical" evidence="2">
    <location>
        <begin position="36"/>
        <end position="55"/>
    </location>
</feature>
<name>A0AA36FKI2_OCTVU</name>
<gene>
    <name evidence="3" type="ORF">OCTVUL_1B012822</name>
</gene>
<evidence type="ECO:0000313" key="4">
    <source>
        <dbReference type="Proteomes" id="UP001162480"/>
    </source>
</evidence>
<evidence type="ECO:0000313" key="3">
    <source>
        <dbReference type="EMBL" id="CAI9740344.1"/>
    </source>
</evidence>
<dbReference type="Proteomes" id="UP001162480">
    <property type="component" value="Chromosome 24"/>
</dbReference>
<evidence type="ECO:0000256" key="2">
    <source>
        <dbReference type="SAM" id="Phobius"/>
    </source>
</evidence>
<accession>A0AA36FKI2</accession>
<proteinExistence type="predicted"/>
<keyword evidence="2" id="KW-0472">Membrane</keyword>
<dbReference type="AlphaFoldDB" id="A0AA36FKI2"/>
<dbReference type="EMBL" id="OX597837">
    <property type="protein sequence ID" value="CAI9740344.1"/>
    <property type="molecule type" value="Genomic_DNA"/>
</dbReference>